<name>A0A267EZK5_9PLAT</name>
<organism evidence="3 4">
    <name type="scientific">Macrostomum lignano</name>
    <dbReference type="NCBI Taxonomy" id="282301"/>
    <lineage>
        <taxon>Eukaryota</taxon>
        <taxon>Metazoa</taxon>
        <taxon>Spiralia</taxon>
        <taxon>Lophotrochozoa</taxon>
        <taxon>Platyhelminthes</taxon>
        <taxon>Rhabditophora</taxon>
        <taxon>Macrostomorpha</taxon>
        <taxon>Macrostomida</taxon>
        <taxon>Macrostomidae</taxon>
        <taxon>Macrostomum</taxon>
    </lineage>
</organism>
<evidence type="ECO:0000313" key="3">
    <source>
        <dbReference type="EMBL" id="PAA66913.1"/>
    </source>
</evidence>
<feature type="chain" id="PRO_5012763428" evidence="2">
    <location>
        <begin position="22"/>
        <end position="412"/>
    </location>
</feature>
<accession>A0A267EZK5</accession>
<proteinExistence type="predicted"/>
<reference evidence="3 4" key="1">
    <citation type="submission" date="2017-06" db="EMBL/GenBank/DDBJ databases">
        <title>A platform for efficient transgenesis in Macrostomum lignano, a flatworm model organism for stem cell research.</title>
        <authorList>
            <person name="Berezikov E."/>
        </authorList>
    </citation>
    <scope>NUCLEOTIDE SEQUENCE [LARGE SCALE GENOMIC DNA]</scope>
    <source>
        <strain evidence="3">DV1</strain>
        <tissue evidence="3">Whole organism</tissue>
    </source>
</reference>
<evidence type="ECO:0000313" key="4">
    <source>
        <dbReference type="Proteomes" id="UP000215902"/>
    </source>
</evidence>
<dbReference type="EMBL" id="NIVC01001520">
    <property type="protein sequence ID" value="PAA66913.1"/>
    <property type="molecule type" value="Genomic_DNA"/>
</dbReference>
<feature type="region of interest" description="Disordered" evidence="1">
    <location>
        <begin position="94"/>
        <end position="122"/>
    </location>
</feature>
<gene>
    <name evidence="3" type="ORF">BOX15_Mlig031781g1</name>
</gene>
<keyword evidence="4" id="KW-1185">Reference proteome</keyword>
<evidence type="ECO:0000256" key="1">
    <source>
        <dbReference type="SAM" id="MobiDB-lite"/>
    </source>
</evidence>
<dbReference type="AlphaFoldDB" id="A0A267EZK5"/>
<feature type="compositionally biased region" description="Basic and acidic residues" evidence="1">
    <location>
        <begin position="94"/>
        <end position="104"/>
    </location>
</feature>
<keyword evidence="2" id="KW-0732">Signal</keyword>
<feature type="signal peptide" evidence="2">
    <location>
        <begin position="1"/>
        <end position="21"/>
    </location>
</feature>
<protein>
    <submittedName>
        <fullName evidence="3">Uncharacterized protein</fullName>
    </submittedName>
</protein>
<dbReference type="Proteomes" id="UP000215902">
    <property type="component" value="Unassembled WGS sequence"/>
</dbReference>
<sequence>MHSLDLLLLLLISTWPQLLPAAPALTTLSASISEQATPVATQKQSPAIAFAGLGGDCPANVRPPDCAEGFRLTLLPPTGCPLYRCEAAAAVKLSDESSEERQSETTDQITGCPEPASLSSATCPGSQVVKTVLERRRPGWCQSWRCACPDPDEAATACMADGRTEPVFAVEKPTGCRLLVECRLRSRLRRTSRCPPPPVCGPDVAPERLIRDSGVDCPVYSCPMAVAANATSISSNSTTDLTTACLLTVSTCPTGTVSVIVEHGAAAVDYIDDCTAAQRQTVVCEPLLAPLTPTPPPPQPPSIPTPPVAPPCPSVPPTRCQPGELALPLVSARWPRWCPPRLACLAVRAPPWLPVCPGAANLCRGVVGGGGLRMELSVTEFGILCVQLVCQPSWEAAVDSLYFWGRSDDEVN</sequence>
<evidence type="ECO:0000256" key="2">
    <source>
        <dbReference type="SAM" id="SignalP"/>
    </source>
</evidence>
<comment type="caution">
    <text evidence="3">The sequence shown here is derived from an EMBL/GenBank/DDBJ whole genome shotgun (WGS) entry which is preliminary data.</text>
</comment>